<gene>
    <name evidence="2" type="ORF">CANINC_004588</name>
</gene>
<evidence type="ECO:0000313" key="3">
    <source>
        <dbReference type="Proteomes" id="UP000307173"/>
    </source>
</evidence>
<feature type="transmembrane region" description="Helical" evidence="1">
    <location>
        <begin position="144"/>
        <end position="163"/>
    </location>
</feature>
<evidence type="ECO:0000256" key="1">
    <source>
        <dbReference type="SAM" id="Phobius"/>
    </source>
</evidence>
<feature type="transmembrane region" description="Helical" evidence="1">
    <location>
        <begin position="97"/>
        <end position="116"/>
    </location>
</feature>
<keyword evidence="1" id="KW-1133">Transmembrane helix</keyword>
<comment type="caution">
    <text evidence="2">The sequence shown here is derived from an EMBL/GenBank/DDBJ whole genome shotgun (WGS) entry which is preliminary data.</text>
</comment>
<feature type="transmembrane region" description="Helical" evidence="1">
    <location>
        <begin position="190"/>
        <end position="213"/>
    </location>
</feature>
<name>A0A4T0WVP5_9ASCO</name>
<keyword evidence="1" id="KW-0472">Membrane</keyword>
<accession>A0A4T0WVP5</accession>
<dbReference type="OrthoDB" id="3992998at2759"/>
<keyword evidence="1" id="KW-0812">Transmembrane</keyword>
<reference evidence="2 3" key="1">
    <citation type="journal article" date="2019" name="Front. Genet.">
        <title>Whole-Genome Sequencing of the Opportunistic Yeast Pathogen Candida inconspicua Uncovers Its Hybrid Origin.</title>
        <authorList>
            <person name="Mixao V."/>
            <person name="Hansen A.P."/>
            <person name="Saus E."/>
            <person name="Boekhout T."/>
            <person name="Lass-Florl C."/>
            <person name="Gabaldon T."/>
        </authorList>
    </citation>
    <scope>NUCLEOTIDE SEQUENCE [LARGE SCALE GENOMIC DNA]</scope>
    <source>
        <strain evidence="2 3">CBS 180</strain>
    </source>
</reference>
<organism evidence="2 3">
    <name type="scientific">Pichia inconspicua</name>
    <dbReference type="NCBI Taxonomy" id="52247"/>
    <lineage>
        <taxon>Eukaryota</taxon>
        <taxon>Fungi</taxon>
        <taxon>Dikarya</taxon>
        <taxon>Ascomycota</taxon>
        <taxon>Saccharomycotina</taxon>
        <taxon>Pichiomycetes</taxon>
        <taxon>Pichiales</taxon>
        <taxon>Pichiaceae</taxon>
        <taxon>Pichia</taxon>
    </lineage>
</organism>
<dbReference type="AlphaFoldDB" id="A0A4T0WVP5"/>
<sequence>MTTREFKTLRQILEYNDRVIQSQLLDDGFEEVANSTSAKKFTLQRTNLLSVLNWNVIFSNNKLFTCMMFMIVTILSQLVFSYVAFALVDVQESISMFYFSQALNLVLSYIMPMALIKDLDDVLENPFAELSKEIELFRQLRNCLIAQSVCCLVSLIALVKVFTSGPFIEMRYNIEQRVDIPLDMTHFVRLLQMISFQLTVINLILAATSFFLTMRKIRYCFNRVERMQSPSDLHAMLNTELNENRYVNNYF</sequence>
<dbReference type="EMBL" id="SELW01000657">
    <property type="protein sequence ID" value="TID14917.1"/>
    <property type="molecule type" value="Genomic_DNA"/>
</dbReference>
<evidence type="ECO:0000313" key="2">
    <source>
        <dbReference type="EMBL" id="TID14917.1"/>
    </source>
</evidence>
<dbReference type="STRING" id="52247.A0A4T0WVP5"/>
<protein>
    <submittedName>
        <fullName evidence="2">Uncharacterized protein</fullName>
    </submittedName>
</protein>
<dbReference type="Proteomes" id="UP000307173">
    <property type="component" value="Unassembled WGS sequence"/>
</dbReference>
<proteinExistence type="predicted"/>
<feature type="transmembrane region" description="Helical" evidence="1">
    <location>
        <begin position="63"/>
        <end position="85"/>
    </location>
</feature>
<keyword evidence="3" id="KW-1185">Reference proteome</keyword>